<evidence type="ECO:0000256" key="7">
    <source>
        <dbReference type="ARBA" id="ARBA00022801"/>
    </source>
</evidence>
<evidence type="ECO:0000256" key="14">
    <source>
        <dbReference type="ARBA" id="ARBA00078796"/>
    </source>
</evidence>
<evidence type="ECO:0000256" key="9">
    <source>
        <dbReference type="ARBA" id="ARBA00022833"/>
    </source>
</evidence>
<evidence type="ECO:0000256" key="4">
    <source>
        <dbReference type="ARBA" id="ARBA00022670"/>
    </source>
</evidence>
<evidence type="ECO:0000313" key="18">
    <source>
        <dbReference type="Proteomes" id="UP001152888"/>
    </source>
</evidence>
<feature type="transmembrane region" description="Helical" evidence="15">
    <location>
        <begin position="454"/>
        <end position="476"/>
    </location>
</feature>
<dbReference type="CDD" id="cd03875">
    <property type="entry name" value="M28_Fxna_like"/>
    <property type="match status" value="1"/>
</dbReference>
<evidence type="ECO:0000256" key="10">
    <source>
        <dbReference type="ARBA" id="ARBA00022989"/>
    </source>
</evidence>
<keyword evidence="6" id="KW-0479">Metal-binding</keyword>
<keyword evidence="18" id="KW-1185">Reference proteome</keyword>
<keyword evidence="8" id="KW-0256">Endoplasmic reticulum</keyword>
<dbReference type="SUPFAM" id="SSF53187">
    <property type="entry name" value="Zn-dependent exopeptidases"/>
    <property type="match status" value="1"/>
</dbReference>
<dbReference type="Gene3D" id="3.40.630.10">
    <property type="entry name" value="Zn peptidases"/>
    <property type="match status" value="1"/>
</dbReference>
<dbReference type="EMBL" id="CAKOFQ010006660">
    <property type="protein sequence ID" value="CAH1955287.1"/>
    <property type="molecule type" value="Genomic_DNA"/>
</dbReference>
<evidence type="ECO:0000256" key="12">
    <source>
        <dbReference type="ARBA" id="ARBA00023136"/>
    </source>
</evidence>
<dbReference type="GO" id="GO:0008235">
    <property type="term" value="F:metalloexopeptidase activity"/>
    <property type="evidence" value="ECO:0007669"/>
    <property type="project" value="InterPro"/>
</dbReference>
<evidence type="ECO:0000256" key="3">
    <source>
        <dbReference type="ARBA" id="ARBA00010918"/>
    </source>
</evidence>
<name>A0A9P0JL99_ACAOB</name>
<keyword evidence="5 15" id="KW-0812">Transmembrane</keyword>
<dbReference type="AlphaFoldDB" id="A0A9P0JL99"/>
<accession>A0A9P0JL99</accession>
<keyword evidence="11" id="KW-0482">Metalloprotease</keyword>
<comment type="similarity">
    <text evidence="3">Belongs to the peptidase M28 family.</text>
</comment>
<keyword evidence="9" id="KW-0862">Zinc</keyword>
<organism evidence="17 18">
    <name type="scientific">Acanthoscelides obtectus</name>
    <name type="common">Bean weevil</name>
    <name type="synonym">Bruchus obtectus</name>
    <dbReference type="NCBI Taxonomy" id="200917"/>
    <lineage>
        <taxon>Eukaryota</taxon>
        <taxon>Metazoa</taxon>
        <taxon>Ecdysozoa</taxon>
        <taxon>Arthropoda</taxon>
        <taxon>Hexapoda</taxon>
        <taxon>Insecta</taxon>
        <taxon>Pterygota</taxon>
        <taxon>Neoptera</taxon>
        <taxon>Endopterygota</taxon>
        <taxon>Coleoptera</taxon>
        <taxon>Polyphaga</taxon>
        <taxon>Cucujiformia</taxon>
        <taxon>Chrysomeloidea</taxon>
        <taxon>Chrysomelidae</taxon>
        <taxon>Bruchinae</taxon>
        <taxon>Bruchini</taxon>
        <taxon>Acanthoscelides</taxon>
    </lineage>
</organism>
<dbReference type="GO" id="GO:0046872">
    <property type="term" value="F:metal ion binding"/>
    <property type="evidence" value="ECO:0007669"/>
    <property type="project" value="UniProtKB-KW"/>
</dbReference>
<feature type="transmembrane region" description="Helical" evidence="15">
    <location>
        <begin position="387"/>
        <end position="404"/>
    </location>
</feature>
<proteinExistence type="inferred from homology"/>
<evidence type="ECO:0000256" key="8">
    <source>
        <dbReference type="ARBA" id="ARBA00022824"/>
    </source>
</evidence>
<evidence type="ECO:0000256" key="6">
    <source>
        <dbReference type="ARBA" id="ARBA00022723"/>
    </source>
</evidence>
<comment type="cofactor">
    <cofactor evidence="1">
        <name>Zn(2+)</name>
        <dbReference type="ChEBI" id="CHEBI:29105"/>
    </cofactor>
</comment>
<keyword evidence="12 15" id="KW-0472">Membrane</keyword>
<dbReference type="PANTHER" id="PTHR12147:SF22">
    <property type="entry name" value="ENDOPLASMIC RETICULUM METALLOPEPTIDASE 1"/>
    <property type="match status" value="1"/>
</dbReference>
<evidence type="ECO:0000256" key="15">
    <source>
        <dbReference type="SAM" id="Phobius"/>
    </source>
</evidence>
<evidence type="ECO:0000256" key="5">
    <source>
        <dbReference type="ARBA" id="ARBA00022692"/>
    </source>
</evidence>
<dbReference type="FunFam" id="3.40.630.10:FF:000008">
    <property type="entry name" value="Endoplasmic reticulum metallopeptidase 1"/>
    <property type="match status" value="1"/>
</dbReference>
<dbReference type="InterPro" id="IPR045175">
    <property type="entry name" value="M28_fam"/>
</dbReference>
<keyword evidence="10 15" id="KW-1133">Transmembrane helix</keyword>
<evidence type="ECO:0000256" key="1">
    <source>
        <dbReference type="ARBA" id="ARBA00001947"/>
    </source>
</evidence>
<dbReference type="OrthoDB" id="76293at2759"/>
<evidence type="ECO:0000313" key="17">
    <source>
        <dbReference type="EMBL" id="CAH1955287.1"/>
    </source>
</evidence>
<feature type="domain" description="Peptidase M28" evidence="16">
    <location>
        <begin position="155"/>
        <end position="348"/>
    </location>
</feature>
<keyword evidence="7" id="KW-0378">Hydrolase</keyword>
<dbReference type="Proteomes" id="UP001152888">
    <property type="component" value="Unassembled WGS sequence"/>
</dbReference>
<reference evidence="17" key="1">
    <citation type="submission" date="2022-03" db="EMBL/GenBank/DDBJ databases">
        <authorList>
            <person name="Sayadi A."/>
        </authorList>
    </citation>
    <scope>NUCLEOTIDE SEQUENCE</scope>
</reference>
<feature type="transmembrane region" description="Helical" evidence="15">
    <location>
        <begin position="416"/>
        <end position="442"/>
    </location>
</feature>
<protein>
    <recommendedName>
        <fullName evidence="14">FXNA-like protease</fullName>
    </recommendedName>
</protein>
<sequence>MRKRYDFERRESGEDLSLASNFPTEKSRNSVHSIPIYVGVLLSLYLLLLYVLVIYLNGILPAALSIHDETEKPSAFISSRAIHDLQLLTKMGPRITGGYENEVLAVDYITREINFIIQQAHQNQKIELDVQVVSGAYTLDLLHVDQINAYSNVQNIVVKVHGSNDSENSLLVNAHFDSVPTSPGGSDDGINVVAMLEVLRKLSKTAERPLHNVILLFNGAEETPLQASHGFISKHKWAKGCKVVLNLEACGAGGKMILFQTGPQTPWLMRYYATVPHPYGQAAGEEIFQTGWIPSDTDFRVFRDFGGLVGMDFAFYVNGYRYHTKYDDFENIPPGSYQHVGDNLLHLVKSLSRAPELTYEVPALGKVVFFDFLGLFMVYYTTSIATIINLAAVLTSIAVAAYGITKLGFTKTSSKYVATTFLALMGGWILATIVVFLTALLLDKSGRAMTWYANPWLIFGLYVVPSVPALALPLLFTDYKVSAFVFKLTKLLSTGIIHPWEHSPGHFQYSTKIDE</sequence>
<evidence type="ECO:0000256" key="13">
    <source>
        <dbReference type="ARBA" id="ARBA00023180"/>
    </source>
</evidence>
<dbReference type="GO" id="GO:0005789">
    <property type="term" value="C:endoplasmic reticulum membrane"/>
    <property type="evidence" value="ECO:0007669"/>
    <property type="project" value="UniProtKB-SubCell"/>
</dbReference>
<evidence type="ECO:0000256" key="2">
    <source>
        <dbReference type="ARBA" id="ARBA00004477"/>
    </source>
</evidence>
<keyword evidence="4" id="KW-0645">Protease</keyword>
<evidence type="ECO:0000256" key="11">
    <source>
        <dbReference type="ARBA" id="ARBA00023049"/>
    </source>
</evidence>
<gene>
    <name evidence="17" type="ORF">ACAOBT_LOCUS1010</name>
</gene>
<dbReference type="Pfam" id="PF04389">
    <property type="entry name" value="Peptidase_M28"/>
    <property type="match status" value="1"/>
</dbReference>
<dbReference type="PANTHER" id="PTHR12147">
    <property type="entry name" value="METALLOPEPTIDASE M28 FAMILY MEMBER"/>
    <property type="match status" value="1"/>
</dbReference>
<keyword evidence="13" id="KW-0325">Glycoprotein</keyword>
<dbReference type="GO" id="GO:0006508">
    <property type="term" value="P:proteolysis"/>
    <property type="evidence" value="ECO:0007669"/>
    <property type="project" value="UniProtKB-KW"/>
</dbReference>
<evidence type="ECO:0000259" key="16">
    <source>
        <dbReference type="Pfam" id="PF04389"/>
    </source>
</evidence>
<dbReference type="InterPro" id="IPR048024">
    <property type="entry name" value="Fxna-like_M28_dom"/>
</dbReference>
<dbReference type="InterPro" id="IPR007484">
    <property type="entry name" value="Peptidase_M28"/>
</dbReference>
<comment type="caution">
    <text evidence="17">The sequence shown here is derived from an EMBL/GenBank/DDBJ whole genome shotgun (WGS) entry which is preliminary data.</text>
</comment>
<feature type="transmembrane region" description="Helical" evidence="15">
    <location>
        <begin position="36"/>
        <end position="56"/>
    </location>
</feature>
<comment type="subcellular location">
    <subcellularLocation>
        <location evidence="2">Endoplasmic reticulum membrane</location>
        <topology evidence="2">Multi-pass membrane protein</topology>
    </subcellularLocation>
</comment>